<evidence type="ECO:0000256" key="1">
    <source>
        <dbReference type="SAM" id="MobiDB-lite"/>
    </source>
</evidence>
<name>A0A8C0ZAX9_CYACU</name>
<protein>
    <submittedName>
        <fullName evidence="2">Uncharacterized protein</fullName>
    </submittedName>
</protein>
<sequence>LSSPWQCPVRQSNTCCDIFPPVWLSHTNSATCNVQILHQDTTEMFGGNDLGIKRSKKQGNSRRPLCSPSAG</sequence>
<organism evidence="2 3">
    <name type="scientific">Cyanistes caeruleus</name>
    <name type="common">Eurasian blue tit</name>
    <name type="synonym">Parus caeruleus</name>
    <dbReference type="NCBI Taxonomy" id="156563"/>
    <lineage>
        <taxon>Eukaryota</taxon>
        <taxon>Metazoa</taxon>
        <taxon>Chordata</taxon>
        <taxon>Craniata</taxon>
        <taxon>Vertebrata</taxon>
        <taxon>Euteleostomi</taxon>
        <taxon>Archelosauria</taxon>
        <taxon>Archosauria</taxon>
        <taxon>Dinosauria</taxon>
        <taxon>Saurischia</taxon>
        <taxon>Theropoda</taxon>
        <taxon>Coelurosauria</taxon>
        <taxon>Aves</taxon>
        <taxon>Neognathae</taxon>
        <taxon>Neoaves</taxon>
        <taxon>Telluraves</taxon>
        <taxon>Australaves</taxon>
        <taxon>Passeriformes</taxon>
        <taxon>Paridae</taxon>
        <taxon>Cyanistes</taxon>
    </lineage>
</organism>
<evidence type="ECO:0000313" key="2">
    <source>
        <dbReference type="Ensembl" id="ENSCCEP00000007290.1"/>
    </source>
</evidence>
<keyword evidence="3" id="KW-1185">Reference proteome</keyword>
<reference evidence="2" key="1">
    <citation type="submission" date="2025-08" db="UniProtKB">
        <authorList>
            <consortium name="Ensembl"/>
        </authorList>
    </citation>
    <scope>IDENTIFICATION</scope>
</reference>
<dbReference type="AlphaFoldDB" id="A0A8C0ZAX9"/>
<accession>A0A8C0ZAX9</accession>
<dbReference type="Proteomes" id="UP000694410">
    <property type="component" value="Unplaced"/>
</dbReference>
<reference evidence="2" key="2">
    <citation type="submission" date="2025-09" db="UniProtKB">
        <authorList>
            <consortium name="Ensembl"/>
        </authorList>
    </citation>
    <scope>IDENTIFICATION</scope>
</reference>
<dbReference type="Ensembl" id="ENSCCET00000011729.1">
    <property type="protein sequence ID" value="ENSCCEP00000007290.1"/>
    <property type="gene ID" value="ENSCCEG00000007688.1"/>
</dbReference>
<evidence type="ECO:0000313" key="3">
    <source>
        <dbReference type="Proteomes" id="UP000694410"/>
    </source>
</evidence>
<proteinExistence type="predicted"/>
<feature type="region of interest" description="Disordered" evidence="1">
    <location>
        <begin position="48"/>
        <end position="71"/>
    </location>
</feature>